<dbReference type="InterPro" id="IPR013320">
    <property type="entry name" value="ConA-like_dom_sf"/>
</dbReference>
<dbReference type="AlphaFoldDB" id="A0AAU2JU25"/>
<keyword evidence="2" id="KW-1015">Disulfide bond</keyword>
<dbReference type="Gene3D" id="2.60.120.200">
    <property type="match status" value="1"/>
</dbReference>
<dbReference type="EMBL" id="CP108264">
    <property type="protein sequence ID" value="WTU75256.1"/>
    <property type="molecule type" value="Genomic_DNA"/>
</dbReference>
<keyword evidence="4" id="KW-0472">Membrane</keyword>
<feature type="compositionally biased region" description="Gly residues" evidence="3">
    <location>
        <begin position="18"/>
        <end position="67"/>
    </location>
</feature>
<organism evidence="6">
    <name type="scientific">Streptomyces sp. NBC_00049</name>
    <dbReference type="NCBI Taxonomy" id="2903617"/>
    <lineage>
        <taxon>Bacteria</taxon>
        <taxon>Bacillati</taxon>
        <taxon>Actinomycetota</taxon>
        <taxon>Actinomycetes</taxon>
        <taxon>Kitasatosporales</taxon>
        <taxon>Streptomycetaceae</taxon>
        <taxon>Streptomyces</taxon>
    </lineage>
</organism>
<evidence type="ECO:0000256" key="2">
    <source>
        <dbReference type="ARBA" id="ARBA00023157"/>
    </source>
</evidence>
<name>A0AAU2JU25_9ACTN</name>
<evidence type="ECO:0000256" key="1">
    <source>
        <dbReference type="ARBA" id="ARBA00022729"/>
    </source>
</evidence>
<feature type="domain" description="LamG-like jellyroll fold" evidence="5">
    <location>
        <begin position="231"/>
        <end position="373"/>
    </location>
</feature>
<dbReference type="SMART" id="SM00560">
    <property type="entry name" value="LamGL"/>
    <property type="match status" value="1"/>
</dbReference>
<evidence type="ECO:0000313" key="6">
    <source>
        <dbReference type="EMBL" id="WTU75256.1"/>
    </source>
</evidence>
<keyword evidence="4" id="KW-1133">Transmembrane helix</keyword>
<dbReference type="InterPro" id="IPR006558">
    <property type="entry name" value="LamG-like"/>
</dbReference>
<sequence length="396" mass="41000">MTDGTNPPTSPQPEPAPGSGGYGFPPGPPAQGGYGFPPGQNGQGGYGYPPAQGGYGYPPGLPAGSGFGPAEPFDQAPGQQWPPQDMPGGDEGPPVPSSASQPDWEAMADRSAAERRKKRLWTVAGTVTVLALLAGGGTFFLLNRDAGGTDDGADDKPSASASGSPGASEEPDYTPTVEGDPTLLRDQTGHLGARMGSEVEVKPLGTRFEMLLKGNPNSYAQAAEPAVDTTKSFTVSARVYNTTAKGARMAVSQGDGNSFCFELGADEVNGKQAWVFRVQTGDKGAASTTQTVAATGVKTVGVKTTLTGTYDAEKKIIILYVDGTKAGEAPAPAIWQGPGPLQIGRARHHDVWSAPWQGAVDNVWTFAIDFSPEKAAAVTKGKVVPTMKATHSWLIR</sequence>
<proteinExistence type="predicted"/>
<feature type="region of interest" description="Disordered" evidence="3">
    <location>
        <begin position="150"/>
        <end position="198"/>
    </location>
</feature>
<evidence type="ECO:0000259" key="5">
    <source>
        <dbReference type="SMART" id="SM00560"/>
    </source>
</evidence>
<evidence type="ECO:0000256" key="4">
    <source>
        <dbReference type="SAM" id="Phobius"/>
    </source>
</evidence>
<evidence type="ECO:0000256" key="3">
    <source>
        <dbReference type="SAM" id="MobiDB-lite"/>
    </source>
</evidence>
<feature type="transmembrane region" description="Helical" evidence="4">
    <location>
        <begin position="120"/>
        <end position="142"/>
    </location>
</feature>
<feature type="compositionally biased region" description="Low complexity" evidence="3">
    <location>
        <begin position="158"/>
        <end position="168"/>
    </location>
</feature>
<accession>A0AAU2JU25</accession>
<protein>
    <recommendedName>
        <fullName evidence="5">LamG-like jellyroll fold domain-containing protein</fullName>
    </recommendedName>
</protein>
<dbReference type="SUPFAM" id="SSF49899">
    <property type="entry name" value="Concanavalin A-like lectins/glucanases"/>
    <property type="match status" value="1"/>
</dbReference>
<feature type="region of interest" description="Disordered" evidence="3">
    <location>
        <begin position="1"/>
        <end position="111"/>
    </location>
</feature>
<dbReference type="Pfam" id="PF13385">
    <property type="entry name" value="Laminin_G_3"/>
    <property type="match status" value="1"/>
</dbReference>
<gene>
    <name evidence="6" type="ORF">OG327_19095</name>
</gene>
<reference evidence="6" key="1">
    <citation type="submission" date="2022-10" db="EMBL/GenBank/DDBJ databases">
        <title>The complete genomes of actinobacterial strains from the NBC collection.</title>
        <authorList>
            <person name="Joergensen T.S."/>
            <person name="Alvarez Arevalo M."/>
            <person name="Sterndorff E.B."/>
            <person name="Faurdal D."/>
            <person name="Vuksanovic O."/>
            <person name="Mourched A.-S."/>
            <person name="Charusanti P."/>
            <person name="Shaw S."/>
            <person name="Blin K."/>
            <person name="Weber T."/>
        </authorList>
    </citation>
    <scope>NUCLEOTIDE SEQUENCE</scope>
    <source>
        <strain evidence="6">NBC_00049</strain>
    </source>
</reference>
<keyword evidence="4" id="KW-0812">Transmembrane</keyword>
<keyword evidence="1" id="KW-0732">Signal</keyword>